<dbReference type="CDD" id="cd01949">
    <property type="entry name" value="GGDEF"/>
    <property type="match status" value="1"/>
</dbReference>
<evidence type="ECO:0000256" key="1">
    <source>
        <dbReference type="ARBA" id="ARBA00012528"/>
    </source>
</evidence>
<dbReference type="PROSITE" id="PS50887">
    <property type="entry name" value="GGDEF"/>
    <property type="match status" value="1"/>
</dbReference>
<evidence type="ECO:0000259" key="3">
    <source>
        <dbReference type="PROSITE" id="PS50887"/>
    </source>
</evidence>
<comment type="catalytic activity">
    <reaction evidence="2">
        <text>2 GTP = 3',3'-c-di-GMP + 2 diphosphate</text>
        <dbReference type="Rhea" id="RHEA:24898"/>
        <dbReference type="ChEBI" id="CHEBI:33019"/>
        <dbReference type="ChEBI" id="CHEBI:37565"/>
        <dbReference type="ChEBI" id="CHEBI:58805"/>
        <dbReference type="EC" id="2.7.7.65"/>
    </reaction>
</comment>
<dbReference type="GO" id="GO:0052621">
    <property type="term" value="F:diguanylate cyclase activity"/>
    <property type="evidence" value="ECO:0007669"/>
    <property type="project" value="UniProtKB-EC"/>
</dbReference>
<protein>
    <recommendedName>
        <fullName evidence="1">diguanylate cyclase</fullName>
        <ecNumber evidence="1">2.7.7.65</ecNumber>
    </recommendedName>
</protein>
<sequence length="321" mass="37465">MPNQMNELHRLIEMVQTIEVGLVMLDKDYRVQLWNGFMENHSGISPNTLRDRNLFECFPELHEEWLKKKMEVVFTLQNRAFISWEQRPYIFRFKNFRPITGQAEFMYQNVTLFSLSSLTGDVTHICMIIYDVTDVAVNKLQLKEANAELAELSQIDGLTKLYNRRHWQDLLNREFERYQRYHEHASLVMLDIDFFKSINDNYGHVVGDRAIQHLAKLIRDSLRETDVAGRYGGEEFGIVLPNTDAASASQFAERLRQKVERSPLKAEGQNIKFTVSAGICMLDDEIAQNSDWIRRADAALYRAKETGRNNVQVYTKDEDSQ</sequence>
<dbReference type="InterPro" id="IPR000160">
    <property type="entry name" value="GGDEF_dom"/>
</dbReference>
<accession>A0ABV7G632</accession>
<gene>
    <name evidence="4" type="ORF">ACFOE0_00925</name>
</gene>
<dbReference type="EMBL" id="JBHRTD010000001">
    <property type="protein sequence ID" value="MFC3136755.1"/>
    <property type="molecule type" value="Genomic_DNA"/>
</dbReference>
<name>A0ABV7G632_9GAMM</name>
<dbReference type="InterPro" id="IPR050469">
    <property type="entry name" value="Diguanylate_Cyclase"/>
</dbReference>
<proteinExistence type="predicted"/>
<dbReference type="EC" id="2.7.7.65" evidence="1"/>
<dbReference type="RefSeq" id="WP_248936539.1">
    <property type="nucleotide sequence ID" value="NZ_JAKILF010000005.1"/>
</dbReference>
<dbReference type="SMART" id="SM00267">
    <property type="entry name" value="GGDEF"/>
    <property type="match status" value="1"/>
</dbReference>
<keyword evidence="4" id="KW-0548">Nucleotidyltransferase</keyword>
<dbReference type="SUPFAM" id="SSF55073">
    <property type="entry name" value="Nucleotide cyclase"/>
    <property type="match status" value="1"/>
</dbReference>
<organism evidence="4 5">
    <name type="scientific">Shewanella submarina</name>
    <dbReference type="NCBI Taxonomy" id="2016376"/>
    <lineage>
        <taxon>Bacteria</taxon>
        <taxon>Pseudomonadati</taxon>
        <taxon>Pseudomonadota</taxon>
        <taxon>Gammaproteobacteria</taxon>
        <taxon>Alteromonadales</taxon>
        <taxon>Shewanellaceae</taxon>
        <taxon>Shewanella</taxon>
    </lineage>
</organism>
<evidence type="ECO:0000256" key="2">
    <source>
        <dbReference type="ARBA" id="ARBA00034247"/>
    </source>
</evidence>
<feature type="domain" description="GGDEF" evidence="3">
    <location>
        <begin position="183"/>
        <end position="316"/>
    </location>
</feature>
<dbReference type="NCBIfam" id="TIGR00254">
    <property type="entry name" value="GGDEF"/>
    <property type="match status" value="1"/>
</dbReference>
<dbReference type="InterPro" id="IPR035965">
    <property type="entry name" value="PAS-like_dom_sf"/>
</dbReference>
<keyword evidence="5" id="KW-1185">Reference proteome</keyword>
<dbReference type="InterPro" id="IPR029787">
    <property type="entry name" value="Nucleotide_cyclase"/>
</dbReference>
<dbReference type="Proteomes" id="UP001595621">
    <property type="component" value="Unassembled WGS sequence"/>
</dbReference>
<dbReference type="Pfam" id="PF00990">
    <property type="entry name" value="GGDEF"/>
    <property type="match status" value="1"/>
</dbReference>
<dbReference type="PANTHER" id="PTHR45138">
    <property type="entry name" value="REGULATORY COMPONENTS OF SENSORY TRANSDUCTION SYSTEM"/>
    <property type="match status" value="1"/>
</dbReference>
<evidence type="ECO:0000313" key="4">
    <source>
        <dbReference type="EMBL" id="MFC3136755.1"/>
    </source>
</evidence>
<dbReference type="InterPro" id="IPR000014">
    <property type="entry name" value="PAS"/>
</dbReference>
<dbReference type="InterPro" id="IPR043128">
    <property type="entry name" value="Rev_trsase/Diguanyl_cyclase"/>
</dbReference>
<dbReference type="Gene3D" id="3.30.450.20">
    <property type="entry name" value="PAS domain"/>
    <property type="match status" value="1"/>
</dbReference>
<comment type="caution">
    <text evidence="4">The sequence shown here is derived from an EMBL/GenBank/DDBJ whole genome shotgun (WGS) entry which is preliminary data.</text>
</comment>
<dbReference type="NCBIfam" id="TIGR00229">
    <property type="entry name" value="sensory_box"/>
    <property type="match status" value="1"/>
</dbReference>
<dbReference type="Gene3D" id="3.30.70.270">
    <property type="match status" value="1"/>
</dbReference>
<dbReference type="SUPFAM" id="SSF55785">
    <property type="entry name" value="PYP-like sensor domain (PAS domain)"/>
    <property type="match status" value="1"/>
</dbReference>
<reference evidence="5" key="1">
    <citation type="journal article" date="2019" name="Int. J. Syst. Evol. Microbiol.">
        <title>The Global Catalogue of Microorganisms (GCM) 10K type strain sequencing project: providing services to taxonomists for standard genome sequencing and annotation.</title>
        <authorList>
            <consortium name="The Broad Institute Genomics Platform"/>
            <consortium name="The Broad Institute Genome Sequencing Center for Infectious Disease"/>
            <person name="Wu L."/>
            <person name="Ma J."/>
        </authorList>
    </citation>
    <scope>NUCLEOTIDE SEQUENCE [LARGE SCALE GENOMIC DNA]</scope>
    <source>
        <strain evidence="5">KCTC 52277</strain>
    </source>
</reference>
<keyword evidence="4" id="KW-0808">Transferase</keyword>
<dbReference type="PANTHER" id="PTHR45138:SF9">
    <property type="entry name" value="DIGUANYLATE CYCLASE DGCM-RELATED"/>
    <property type="match status" value="1"/>
</dbReference>
<evidence type="ECO:0000313" key="5">
    <source>
        <dbReference type="Proteomes" id="UP001595621"/>
    </source>
</evidence>